<sequence>MAEDRVWHKSTYSNGTPEGDCVEVSLQHDAHVRDSKNAAGEVLTFSTSAWRVFVDLV</sequence>
<dbReference type="AlphaFoldDB" id="A0A1H0DWH9"/>
<dbReference type="Proteomes" id="UP000199691">
    <property type="component" value="Unassembled WGS sequence"/>
</dbReference>
<keyword evidence="3" id="KW-1185">Reference proteome</keyword>
<proteinExistence type="predicted"/>
<evidence type="ECO:0000313" key="3">
    <source>
        <dbReference type="Proteomes" id="UP000199691"/>
    </source>
</evidence>
<dbReference type="RefSeq" id="WP_090094624.1">
    <property type="nucleotide sequence ID" value="NZ_FNIX01000001.1"/>
</dbReference>
<organism evidence="2 3">
    <name type="scientific">Lentzea jiangxiensis</name>
    <dbReference type="NCBI Taxonomy" id="641025"/>
    <lineage>
        <taxon>Bacteria</taxon>
        <taxon>Bacillati</taxon>
        <taxon>Actinomycetota</taxon>
        <taxon>Actinomycetes</taxon>
        <taxon>Pseudonocardiales</taxon>
        <taxon>Pseudonocardiaceae</taxon>
        <taxon>Lentzea</taxon>
    </lineage>
</organism>
<reference evidence="3" key="1">
    <citation type="submission" date="2016-10" db="EMBL/GenBank/DDBJ databases">
        <authorList>
            <person name="Varghese N."/>
            <person name="Submissions S."/>
        </authorList>
    </citation>
    <scope>NUCLEOTIDE SEQUENCE [LARGE SCALE GENOMIC DNA]</scope>
    <source>
        <strain evidence="3">CGMCC 4.6609</strain>
    </source>
</reference>
<accession>A0A1H0DWH9</accession>
<dbReference type="OrthoDB" id="4330022at2"/>
<name>A0A1H0DWH9_9PSEU</name>
<feature type="domain" description="DUF397" evidence="1">
    <location>
        <begin position="6"/>
        <end position="55"/>
    </location>
</feature>
<dbReference type="EMBL" id="FNIX01000001">
    <property type="protein sequence ID" value="SDN74376.1"/>
    <property type="molecule type" value="Genomic_DNA"/>
</dbReference>
<evidence type="ECO:0000259" key="1">
    <source>
        <dbReference type="Pfam" id="PF04149"/>
    </source>
</evidence>
<evidence type="ECO:0000313" key="2">
    <source>
        <dbReference type="EMBL" id="SDN74376.1"/>
    </source>
</evidence>
<dbReference type="Pfam" id="PF04149">
    <property type="entry name" value="DUF397"/>
    <property type="match status" value="1"/>
</dbReference>
<protein>
    <recommendedName>
        <fullName evidence="1">DUF397 domain-containing protein</fullName>
    </recommendedName>
</protein>
<gene>
    <name evidence="2" type="ORF">SAMN05421507_101139</name>
</gene>
<dbReference type="InterPro" id="IPR007278">
    <property type="entry name" value="DUF397"/>
</dbReference>